<dbReference type="Pfam" id="PF03108">
    <property type="entry name" value="DBD_Tnp_Mut"/>
    <property type="match status" value="1"/>
</dbReference>
<organism evidence="3">
    <name type="scientific">Brassica cretica</name>
    <name type="common">Mustard</name>
    <dbReference type="NCBI Taxonomy" id="69181"/>
    <lineage>
        <taxon>Eukaryota</taxon>
        <taxon>Viridiplantae</taxon>
        <taxon>Streptophyta</taxon>
        <taxon>Embryophyta</taxon>
        <taxon>Tracheophyta</taxon>
        <taxon>Spermatophyta</taxon>
        <taxon>Magnoliopsida</taxon>
        <taxon>eudicotyledons</taxon>
        <taxon>Gunneridae</taxon>
        <taxon>Pentapetalae</taxon>
        <taxon>rosids</taxon>
        <taxon>malvids</taxon>
        <taxon>Brassicales</taxon>
        <taxon>Brassicaceae</taxon>
        <taxon>Brassiceae</taxon>
        <taxon>Brassica</taxon>
    </lineage>
</organism>
<dbReference type="PANTHER" id="PTHR31973">
    <property type="entry name" value="POLYPROTEIN, PUTATIVE-RELATED"/>
    <property type="match status" value="1"/>
</dbReference>
<name>A0A8S9LC95_BRACR</name>
<gene>
    <name evidence="3" type="ORF">F2Q70_00025200</name>
</gene>
<feature type="domain" description="Transposase MuDR plant" evidence="2">
    <location>
        <begin position="132"/>
        <end position="192"/>
    </location>
</feature>
<feature type="compositionally biased region" description="Basic and acidic residues" evidence="1">
    <location>
        <begin position="702"/>
        <end position="719"/>
    </location>
</feature>
<feature type="compositionally biased region" description="Acidic residues" evidence="1">
    <location>
        <begin position="78"/>
        <end position="108"/>
    </location>
</feature>
<dbReference type="AlphaFoldDB" id="A0A8S9LC95"/>
<comment type="caution">
    <text evidence="3">The sequence shown here is derived from an EMBL/GenBank/DDBJ whole genome shotgun (WGS) entry which is preliminary data.</text>
</comment>
<feature type="region of interest" description="Disordered" evidence="1">
    <location>
        <begin position="643"/>
        <end position="664"/>
    </location>
</feature>
<dbReference type="InterPro" id="IPR004332">
    <property type="entry name" value="Transposase_MuDR"/>
</dbReference>
<proteinExistence type="predicted"/>
<feature type="region of interest" description="Disordered" evidence="1">
    <location>
        <begin position="63"/>
        <end position="115"/>
    </location>
</feature>
<dbReference type="PANTHER" id="PTHR31973:SF195">
    <property type="entry name" value="MUDR FAMILY TRANSPOSASE"/>
    <property type="match status" value="1"/>
</dbReference>
<feature type="compositionally biased region" description="Acidic residues" evidence="1">
    <location>
        <begin position="321"/>
        <end position="340"/>
    </location>
</feature>
<sequence>MVCEDFGIDVNMVNIELSYLPSDLISSIYSPPVIITNDRQVRNFLTYVKNKASTQFCVSTQAPNIAEEGIESPNREEEPMESDDSSDMESDDAADMDSEEDVEVPDSEDDKKCDKEKINEDSVRFSLVDVVKKGQSFSSKTLLKAAFEICAMKHNFDYVVARSDKKVWYIRCSDDDCSWRVCAEGLTGSSYFIIKKYVPDHSCAASNRKGSVRTASAKTVGTMIMHKYETAKEGLISNDIIQYMRMVYGVEISYSLAWDAREYAINAMKGIPEKDYEKIPKYLHMMKEANPGSHTFYETDTKGRFRFLFISFGQSVRGDMEPDDAADMDSEEDIEVPDSEDDKKCDKEKINEDSVRFFCSVRTVSANTVATLIMHKYETAKEGPRQNDIIQYMRMVHGVEISYSLAWDAREYAINAVKGIPEKGYEQILKYLHMTKEANPGSHTFYERDTKGRFRFLFISFGQSVRADMDSEEDIEVPDSEDDKKCDKEKINEDSVRFFCSVRTVSANTVATLIMHKYETAKEGPRPNDIIQYMRMVHGVEISYSLAWDAREYAINAVKGIPEKGYEQILKYLHMTKEANQGSHTFYERDTKGRFRFLFISFGQSVRVSEGLTGRYVASGSKPRRVVLIFVVKSQRKLRFRRNKKRFDEDSKENPKEDLTGHNVASEGLTGRYVASGSKPRRVLLVFVVKSQRKLRLRRNEKRFDEDSKENPKEDLSEA</sequence>
<feature type="region of interest" description="Disordered" evidence="1">
    <location>
        <begin position="319"/>
        <end position="344"/>
    </location>
</feature>
<feature type="region of interest" description="Disordered" evidence="1">
    <location>
        <begin position="699"/>
        <end position="719"/>
    </location>
</feature>
<reference evidence="3" key="1">
    <citation type="submission" date="2019-12" db="EMBL/GenBank/DDBJ databases">
        <title>Genome sequencing and annotation of Brassica cretica.</title>
        <authorList>
            <person name="Studholme D.J."/>
            <person name="Sarris P.F."/>
        </authorList>
    </citation>
    <scope>NUCLEOTIDE SEQUENCE</scope>
    <source>
        <strain evidence="3">PFS-102/07</strain>
        <tissue evidence="3">Leaf</tissue>
    </source>
</reference>
<feature type="compositionally biased region" description="Basic and acidic residues" evidence="1">
    <location>
        <begin position="646"/>
        <end position="660"/>
    </location>
</feature>
<evidence type="ECO:0000256" key="1">
    <source>
        <dbReference type="SAM" id="MobiDB-lite"/>
    </source>
</evidence>
<dbReference type="EMBL" id="QGKY02000094">
    <property type="protein sequence ID" value="KAF2604485.1"/>
    <property type="molecule type" value="Genomic_DNA"/>
</dbReference>
<evidence type="ECO:0000259" key="2">
    <source>
        <dbReference type="Pfam" id="PF03108"/>
    </source>
</evidence>
<protein>
    <recommendedName>
        <fullName evidence="2">Transposase MuDR plant domain-containing protein</fullName>
    </recommendedName>
</protein>
<accession>A0A8S9LC95</accession>
<evidence type="ECO:0000313" key="3">
    <source>
        <dbReference type="EMBL" id="KAF2604485.1"/>
    </source>
</evidence>